<name>F0WYP2_9STRA</name>
<dbReference type="EMBL" id="FR824437">
    <property type="protein sequence ID" value="CCA26601.1"/>
    <property type="molecule type" value="Genomic_DNA"/>
</dbReference>
<keyword evidence="5 7" id="KW-0326">Glycosidase</keyword>
<proteinExistence type="inferred from homology"/>
<evidence type="ECO:0000256" key="8">
    <source>
        <dbReference type="SAM" id="Phobius"/>
    </source>
</evidence>
<feature type="domain" description="Glycoside hydrolase family 5" evidence="9">
    <location>
        <begin position="168"/>
        <end position="516"/>
    </location>
</feature>
<keyword evidence="6" id="KW-0624">Polysaccharide degradation</keyword>
<keyword evidence="8" id="KW-1133">Transmembrane helix</keyword>
<dbReference type="Gene3D" id="3.20.20.80">
    <property type="entry name" value="Glycosidases"/>
    <property type="match status" value="1"/>
</dbReference>
<dbReference type="AlphaFoldDB" id="F0WYP2"/>
<dbReference type="GO" id="GO:0030245">
    <property type="term" value="P:cellulose catabolic process"/>
    <property type="evidence" value="ECO:0007669"/>
    <property type="project" value="UniProtKB-KW"/>
</dbReference>
<organism evidence="10">
    <name type="scientific">Albugo laibachii Nc14</name>
    <dbReference type="NCBI Taxonomy" id="890382"/>
    <lineage>
        <taxon>Eukaryota</taxon>
        <taxon>Sar</taxon>
        <taxon>Stramenopiles</taxon>
        <taxon>Oomycota</taxon>
        <taxon>Peronosporomycetes</taxon>
        <taxon>Albuginales</taxon>
        <taxon>Albuginaceae</taxon>
        <taxon>Albugo</taxon>
    </lineage>
</organism>
<feature type="transmembrane region" description="Helical" evidence="8">
    <location>
        <begin position="88"/>
        <end position="110"/>
    </location>
</feature>
<comment type="similarity">
    <text evidence="1 7">Belongs to the glycosyl hydrolase 5 (cellulase A) family.</text>
</comment>
<evidence type="ECO:0000313" key="10">
    <source>
        <dbReference type="EMBL" id="CCA26601.1"/>
    </source>
</evidence>
<keyword evidence="8" id="KW-0812">Transmembrane</keyword>
<gene>
    <name evidence="10" type="primary">AlNc14C394G11305</name>
    <name evidence="10" type="ORF">ALNC14_127450</name>
</gene>
<evidence type="ECO:0000256" key="5">
    <source>
        <dbReference type="ARBA" id="ARBA00023295"/>
    </source>
</evidence>
<evidence type="ECO:0000256" key="2">
    <source>
        <dbReference type="ARBA" id="ARBA00022801"/>
    </source>
</evidence>
<dbReference type="PANTHER" id="PTHR35923">
    <property type="entry name" value="MAJOR EXTRACELLULAR ENDOGLUCANASE"/>
    <property type="match status" value="1"/>
</dbReference>
<evidence type="ECO:0000256" key="3">
    <source>
        <dbReference type="ARBA" id="ARBA00023001"/>
    </source>
</evidence>
<dbReference type="GO" id="GO:0004553">
    <property type="term" value="F:hydrolase activity, hydrolyzing O-glycosyl compounds"/>
    <property type="evidence" value="ECO:0007669"/>
    <property type="project" value="InterPro"/>
</dbReference>
<dbReference type="Pfam" id="PF00150">
    <property type="entry name" value="Cellulase"/>
    <property type="match status" value="1"/>
</dbReference>
<reference evidence="10" key="1">
    <citation type="journal article" date="2011" name="PLoS Biol.">
        <title>Gene gain and loss during evolution of obligate parasitism in the white rust pathogen of Arabidopsis thaliana.</title>
        <authorList>
            <person name="Kemen E."/>
            <person name="Gardiner A."/>
            <person name="Schultz-Larsen T."/>
            <person name="Kemen A.C."/>
            <person name="Balmuth A.L."/>
            <person name="Robert-Seilaniantz A."/>
            <person name="Bailey K."/>
            <person name="Holub E."/>
            <person name="Studholme D.J."/>
            <person name="Maclean D."/>
            <person name="Jones J.D."/>
        </authorList>
    </citation>
    <scope>NUCLEOTIDE SEQUENCE</scope>
</reference>
<dbReference type="SUPFAM" id="SSF51445">
    <property type="entry name" value="(Trans)glycosidases"/>
    <property type="match status" value="1"/>
</dbReference>
<dbReference type="PANTHER" id="PTHR35923:SF2">
    <property type="entry name" value="ENDOGLUCANASE"/>
    <property type="match status" value="1"/>
</dbReference>
<evidence type="ECO:0000256" key="6">
    <source>
        <dbReference type="ARBA" id="ARBA00023326"/>
    </source>
</evidence>
<evidence type="ECO:0000256" key="7">
    <source>
        <dbReference type="RuleBase" id="RU361153"/>
    </source>
</evidence>
<keyword evidence="3" id="KW-0136">Cellulose degradation</keyword>
<keyword evidence="8" id="KW-0472">Membrane</keyword>
<dbReference type="InterPro" id="IPR017853">
    <property type="entry name" value="GH"/>
</dbReference>
<evidence type="ECO:0000256" key="4">
    <source>
        <dbReference type="ARBA" id="ARBA00023277"/>
    </source>
</evidence>
<evidence type="ECO:0000259" key="9">
    <source>
        <dbReference type="Pfam" id="PF00150"/>
    </source>
</evidence>
<sequence length="578" mass="64094">MNSNDSYSPQRFESFRLPSDKVWKDTSAQEYFCSYLDENPLSGDAGSIQLPLVRHMNAPYHDGIAIGASGPNYPPGGKEQFSGRKRTWPGALFLFLMVLASVSSIAYFGIQTFRRAQVQHDLTMGTSGSIMKAKKITPTKVCGMPNYVAANGKISIVYGSQKREIIIQGVNWSGMENKEGVPHGLAYKQSNIDDIAKKLIEMNVNAVRLPINAEMILSRASPNIKSFVNVFNSPELNVASYMDMIKKVIQALGKKQIAVLIDVHKVNPEYKGSTSEALWYSNETSISKMIQMYQTLATELCNSLHYNVMGVDVKNEPIGGCWPKSDSDASCPQKNNWPRAVERIGNAILGKCPNWMIFAEGLFAKTVPFSANNQNSTYSDWYGISLQNATVNPIKLAIENKLVYAPHFYSPSLYPTSYFFAKQRTAPDGSIEIVEYEKTPAGDALLYNAIKTVMDTAFGSILKEKKIPVLFGEFGGIYGANETLPGKTSTRSLDYVMQYAKEFGMVGGFLWALNPDGEYTFNEAYTPKKVIRYGVYEGSDWSDVHEDLVKALQNLRGSGPVPCYASANQKLNRTTVKI</sequence>
<dbReference type="HOGENOM" id="CLU_022692_1_0_1"/>
<evidence type="ECO:0000256" key="1">
    <source>
        <dbReference type="ARBA" id="ARBA00005641"/>
    </source>
</evidence>
<keyword evidence="4" id="KW-0119">Carbohydrate metabolism</keyword>
<protein>
    <submittedName>
        <fullName evidence="10">Cell 5A endo1 putative</fullName>
    </submittedName>
</protein>
<dbReference type="InterPro" id="IPR001547">
    <property type="entry name" value="Glyco_hydro_5"/>
</dbReference>
<reference evidence="10" key="2">
    <citation type="submission" date="2011-02" db="EMBL/GenBank/DDBJ databases">
        <authorList>
            <person name="MacLean D."/>
        </authorList>
    </citation>
    <scope>NUCLEOTIDE SEQUENCE</scope>
</reference>
<keyword evidence="2 7" id="KW-0378">Hydrolase</keyword>
<accession>F0WYP2</accession>